<keyword evidence="2" id="KW-0732">Signal</keyword>
<dbReference type="Gene3D" id="2.60.40.10">
    <property type="entry name" value="Immunoglobulins"/>
    <property type="match status" value="1"/>
</dbReference>
<evidence type="ECO:0000313" key="5">
    <source>
        <dbReference type="Proteomes" id="UP000262073"/>
    </source>
</evidence>
<organism evidence="4 5">
    <name type="scientific">Salinimonas sediminis</name>
    <dbReference type="NCBI Taxonomy" id="2303538"/>
    <lineage>
        <taxon>Bacteria</taxon>
        <taxon>Pseudomonadati</taxon>
        <taxon>Pseudomonadota</taxon>
        <taxon>Gammaproteobacteria</taxon>
        <taxon>Alteromonadales</taxon>
        <taxon>Alteromonadaceae</taxon>
        <taxon>Alteromonas/Salinimonas group</taxon>
        <taxon>Salinimonas</taxon>
    </lineage>
</organism>
<dbReference type="AlphaFoldDB" id="A0A346NRA6"/>
<dbReference type="InterPro" id="IPR013783">
    <property type="entry name" value="Ig-like_fold"/>
</dbReference>
<feature type="domain" description="Sialate O-acetylesterase" evidence="3">
    <location>
        <begin position="403"/>
        <end position="527"/>
    </location>
</feature>
<feature type="chain" id="PRO_5016930762" evidence="2">
    <location>
        <begin position="21"/>
        <end position="645"/>
    </location>
</feature>
<keyword evidence="5" id="KW-1185">Reference proteome</keyword>
<dbReference type="Gene3D" id="2.60.120.260">
    <property type="entry name" value="Galactose-binding domain-like"/>
    <property type="match status" value="1"/>
</dbReference>
<dbReference type="SUPFAM" id="SSF49785">
    <property type="entry name" value="Galactose-binding domain-like"/>
    <property type="match status" value="1"/>
</dbReference>
<name>A0A346NRA6_9ALTE</name>
<protein>
    <submittedName>
        <fullName evidence="4">Sialate O-acetylesterase</fullName>
    </submittedName>
</protein>
<evidence type="ECO:0000259" key="3">
    <source>
        <dbReference type="Pfam" id="PF03629"/>
    </source>
</evidence>
<proteinExistence type="predicted"/>
<dbReference type="Pfam" id="PF03629">
    <property type="entry name" value="SASA"/>
    <property type="match status" value="2"/>
</dbReference>
<dbReference type="Proteomes" id="UP000262073">
    <property type="component" value="Chromosome"/>
</dbReference>
<feature type="signal peptide" evidence="2">
    <location>
        <begin position="1"/>
        <end position="20"/>
    </location>
</feature>
<keyword evidence="1" id="KW-0378">Hydrolase</keyword>
<dbReference type="InterPro" id="IPR008979">
    <property type="entry name" value="Galactose-bd-like_sf"/>
</dbReference>
<dbReference type="OrthoDB" id="9795554at2"/>
<gene>
    <name evidence="4" type="ORF">D0Y50_17920</name>
</gene>
<evidence type="ECO:0000256" key="2">
    <source>
        <dbReference type="SAM" id="SignalP"/>
    </source>
</evidence>
<evidence type="ECO:0000313" key="4">
    <source>
        <dbReference type="EMBL" id="AXR08063.1"/>
    </source>
</evidence>
<dbReference type="GO" id="GO:0005975">
    <property type="term" value="P:carbohydrate metabolic process"/>
    <property type="evidence" value="ECO:0007669"/>
    <property type="project" value="TreeGrafter"/>
</dbReference>
<feature type="domain" description="Sialate O-acetylesterase" evidence="3">
    <location>
        <begin position="104"/>
        <end position="227"/>
    </location>
</feature>
<dbReference type="Gene3D" id="3.40.50.1110">
    <property type="entry name" value="SGNH hydrolase"/>
    <property type="match status" value="1"/>
</dbReference>
<dbReference type="PANTHER" id="PTHR22901">
    <property type="entry name" value="SIALATE O-ACETYLESTERASE"/>
    <property type="match status" value="1"/>
</dbReference>
<dbReference type="GO" id="GO:0001681">
    <property type="term" value="F:sialate O-acetylesterase activity"/>
    <property type="evidence" value="ECO:0007669"/>
    <property type="project" value="InterPro"/>
</dbReference>
<sequence>MLSMRVSVLILLLFCPPLFAQTQFHRLFTDNAILQRDTVIPVTGTAPANTPIVVYLDNREVGSTTANAAGRWQLNLPAQQAGGPHQLRASGETTATADNILFGDVWLVSGQSNMELTMARVAEAFPEDLATAHYQQIREFTVTDRYDFSGPQQDYTDGQWRAATQTHIANLSAVAFYFARELYLENGIPIGIVNASLGGSPIEAWMGSHLVQQYPAIMQALAPFKQAGHIASITAEDTTRAAQWQKQLDSSDTGLAEQWYRPSYNDTQWQQLTLPGQLPEAQNTFSGVWWARKTFDLPTPPQQDLLVRLGRIVDADEVYINGEKVANTTYQYPPRRYLIDKKHFKKGTNLIAVRVTSQGGNSEFVTNKPYFVGTDDWRISLAGPWRYKVASRIAPLAPPTFVRWQPTGLYNAMIAPAIGFPLSGAVWYQGESNAGAPEGYADKLVAMAEDWRASWQQDWPFLTVQLTNFMARKPQPEDTTWAQLRHQQMQASQRLDNAATIVTLDIGEGNDIHPVNKAEVGRRLALAAQHLAYADDVDYQGPVLSDIMAKQDQLIVIFEEASLPMQLANPEQNGFAIAGADGIFHWAKAQVSDQRVILTSPDVSAPRQVRYGWGDNPAAGLFDSVGLPAAPFSATLESSGKQVQD</sequence>
<dbReference type="KEGG" id="salm:D0Y50_17920"/>
<dbReference type="EMBL" id="CP031769">
    <property type="protein sequence ID" value="AXR08063.1"/>
    <property type="molecule type" value="Genomic_DNA"/>
</dbReference>
<dbReference type="SUPFAM" id="SSF52266">
    <property type="entry name" value="SGNH hydrolase"/>
    <property type="match status" value="1"/>
</dbReference>
<dbReference type="InterPro" id="IPR005181">
    <property type="entry name" value="SASA"/>
</dbReference>
<evidence type="ECO:0000256" key="1">
    <source>
        <dbReference type="ARBA" id="ARBA00022801"/>
    </source>
</evidence>
<dbReference type="PANTHER" id="PTHR22901:SF0">
    <property type="entry name" value="SIALATE O-ACETYLESTERASE"/>
    <property type="match status" value="1"/>
</dbReference>
<reference evidence="4 5" key="1">
    <citation type="submission" date="2018-08" db="EMBL/GenBank/DDBJ databases">
        <title>Salinimonas sediminis sp. nov., a piezophilic bacterium isolated from a deep-sea sediment sample from the New Britain Trench.</title>
        <authorList>
            <person name="Cao J."/>
        </authorList>
    </citation>
    <scope>NUCLEOTIDE SEQUENCE [LARGE SCALE GENOMIC DNA]</scope>
    <source>
        <strain evidence="4 5">N102</strain>
    </source>
</reference>
<dbReference type="InterPro" id="IPR039329">
    <property type="entry name" value="SIAE"/>
</dbReference>
<dbReference type="InterPro" id="IPR036514">
    <property type="entry name" value="SGNH_hydro_sf"/>
</dbReference>
<accession>A0A346NRA6</accession>